<evidence type="ECO:0000256" key="3">
    <source>
        <dbReference type="ARBA" id="ARBA00022737"/>
    </source>
</evidence>
<dbReference type="FunCoup" id="A0A7M7KM33">
    <property type="interactions" value="13"/>
</dbReference>
<dbReference type="Proteomes" id="UP000594260">
    <property type="component" value="Unplaced"/>
</dbReference>
<dbReference type="InterPro" id="IPR000372">
    <property type="entry name" value="LRRNT"/>
</dbReference>
<keyword evidence="2 5" id="KW-0732">Signal</keyword>
<dbReference type="EnsemblMetazoa" id="XM_022812090">
    <property type="protein sequence ID" value="XP_022667825"/>
    <property type="gene ID" value="LOC111253120"/>
</dbReference>
<dbReference type="OrthoDB" id="6343311at2759"/>
<evidence type="ECO:0000256" key="2">
    <source>
        <dbReference type="ARBA" id="ARBA00022729"/>
    </source>
</evidence>
<dbReference type="InterPro" id="IPR050541">
    <property type="entry name" value="LRR_TM_domain-containing"/>
</dbReference>
<dbReference type="SUPFAM" id="SSF52058">
    <property type="entry name" value="L domain-like"/>
    <property type="match status" value="2"/>
</dbReference>
<keyword evidence="3" id="KW-0677">Repeat</keyword>
<dbReference type="InterPro" id="IPR001611">
    <property type="entry name" value="Leu-rich_rpt"/>
</dbReference>
<keyword evidence="8" id="KW-1185">Reference proteome</keyword>
<evidence type="ECO:0000256" key="1">
    <source>
        <dbReference type="ARBA" id="ARBA00022614"/>
    </source>
</evidence>
<reference evidence="7" key="1">
    <citation type="submission" date="2021-01" db="UniProtKB">
        <authorList>
            <consortium name="EnsemblMetazoa"/>
        </authorList>
    </citation>
    <scope>IDENTIFICATION</scope>
</reference>
<feature type="transmembrane region" description="Helical" evidence="4">
    <location>
        <begin position="439"/>
        <end position="459"/>
    </location>
</feature>
<keyword evidence="4" id="KW-0812">Transmembrane</keyword>
<dbReference type="PROSITE" id="PS51450">
    <property type="entry name" value="LRR"/>
    <property type="match status" value="1"/>
</dbReference>
<evidence type="ECO:0000313" key="7">
    <source>
        <dbReference type="EnsemblMetazoa" id="XP_022667825"/>
    </source>
</evidence>
<name>A0A7M7KM33_VARDE</name>
<dbReference type="PANTHER" id="PTHR24369:SF210">
    <property type="entry name" value="CHAOPTIN-RELATED"/>
    <property type="match status" value="1"/>
</dbReference>
<proteinExistence type="predicted"/>
<evidence type="ECO:0000313" key="8">
    <source>
        <dbReference type="Proteomes" id="UP000594260"/>
    </source>
</evidence>
<feature type="chain" id="PRO_5029757842" description="LRRNT domain-containing protein" evidence="5">
    <location>
        <begin position="33"/>
        <end position="476"/>
    </location>
</feature>
<feature type="domain" description="LRRNT" evidence="6">
    <location>
        <begin position="262"/>
        <end position="296"/>
    </location>
</feature>
<keyword evidence="1" id="KW-0433">Leucine-rich repeat</keyword>
<dbReference type="GeneID" id="111253120"/>
<keyword evidence="4" id="KW-1133">Transmembrane helix</keyword>
<sequence>MAVHKLRSRSGAQQSAFCVFLLVALCGRIADAQVCTEFVQEIIAKNDSLIPRPDKPPTVYLELKLQDCYLESALEELDAKQNTTIAYINLSMKNVTLSANLIWKRVIPFTVNGTLHLNGCQFEDEAVFKSWDISTVNELVISGSGLRRFPQFYVSRNCAIRKVNLSHNAIENVPEKAFNSLFLNCNILSDIDVTYNALRRFPRVDPSQKLGKCRLYLEFNPLSCNENDHLVMQQRTREMLVHTPHCEANGTLVQFWFHNIKLCDVCSCSIHFDVDVDCSRRNLRELPGELPRETTHLNVSGNSITSLRTGDGAGSYKSLKYLDASWNFIDQVDDYDPHICSLVLLDLSHNRLRNLPKVLVKELTDILNCRPLLTIGKIMLGHNPWSCDCELLHFKRFIGVKGQDIDDFSMVRCQVNGEPVWSVQEQQLCPPPLYVFNPWDVAICVMIFLITGIILKTVADHYRQKQTGKLPKFFKF</sequence>
<dbReference type="PANTHER" id="PTHR24369">
    <property type="entry name" value="ANTIGEN BSP, PUTATIVE-RELATED"/>
    <property type="match status" value="1"/>
</dbReference>
<dbReference type="OMA" id="FPFSVWK"/>
<dbReference type="Gene3D" id="3.80.10.10">
    <property type="entry name" value="Ribonuclease Inhibitor"/>
    <property type="match status" value="2"/>
</dbReference>
<feature type="signal peptide" evidence="5">
    <location>
        <begin position="1"/>
        <end position="32"/>
    </location>
</feature>
<dbReference type="RefSeq" id="XP_022667825.1">
    <property type="nucleotide sequence ID" value="XM_022812090.1"/>
</dbReference>
<dbReference type="GO" id="GO:0005886">
    <property type="term" value="C:plasma membrane"/>
    <property type="evidence" value="ECO:0007669"/>
    <property type="project" value="TreeGrafter"/>
</dbReference>
<dbReference type="KEGG" id="vde:111253120"/>
<dbReference type="InParanoid" id="A0A7M7KM33"/>
<evidence type="ECO:0000256" key="5">
    <source>
        <dbReference type="SAM" id="SignalP"/>
    </source>
</evidence>
<dbReference type="SMART" id="SM00013">
    <property type="entry name" value="LRRNT"/>
    <property type="match status" value="1"/>
</dbReference>
<organism evidence="7 8">
    <name type="scientific">Varroa destructor</name>
    <name type="common">Honeybee mite</name>
    <dbReference type="NCBI Taxonomy" id="109461"/>
    <lineage>
        <taxon>Eukaryota</taxon>
        <taxon>Metazoa</taxon>
        <taxon>Ecdysozoa</taxon>
        <taxon>Arthropoda</taxon>
        <taxon>Chelicerata</taxon>
        <taxon>Arachnida</taxon>
        <taxon>Acari</taxon>
        <taxon>Parasitiformes</taxon>
        <taxon>Mesostigmata</taxon>
        <taxon>Gamasina</taxon>
        <taxon>Dermanyssoidea</taxon>
        <taxon>Varroidae</taxon>
        <taxon>Varroa</taxon>
    </lineage>
</organism>
<dbReference type="InterPro" id="IPR032675">
    <property type="entry name" value="LRR_dom_sf"/>
</dbReference>
<evidence type="ECO:0000256" key="4">
    <source>
        <dbReference type="SAM" id="Phobius"/>
    </source>
</evidence>
<dbReference type="AlphaFoldDB" id="A0A7M7KM33"/>
<keyword evidence="4" id="KW-0472">Membrane</keyword>
<accession>A0A7M7KM33</accession>
<protein>
    <recommendedName>
        <fullName evidence="6">LRRNT domain-containing protein</fullName>
    </recommendedName>
</protein>
<evidence type="ECO:0000259" key="6">
    <source>
        <dbReference type="SMART" id="SM00013"/>
    </source>
</evidence>